<reference evidence="1 2" key="1">
    <citation type="journal article" date="2015" name="Int. J. Syst. Evol. Microbiol.">
        <title>Hyunsoonleella pacifica sp. nov., isolated from seawater of South Pacific Gyre.</title>
        <authorList>
            <person name="Gao X."/>
            <person name="Zhang Z."/>
            <person name="Dai X."/>
            <person name="Zhang X.H."/>
        </authorList>
    </citation>
    <scope>NUCLEOTIDE SEQUENCE [LARGE SCALE GENOMIC DNA]</scope>
    <source>
        <strain evidence="1 2">SW033</strain>
    </source>
</reference>
<keyword evidence="2" id="KW-1185">Reference proteome</keyword>
<comment type="caution">
    <text evidence="1">The sequence shown here is derived from an EMBL/GenBank/DDBJ whole genome shotgun (WGS) entry which is preliminary data.</text>
</comment>
<evidence type="ECO:0000313" key="1">
    <source>
        <dbReference type="EMBL" id="TBN17883.1"/>
    </source>
</evidence>
<dbReference type="AlphaFoldDB" id="A0A4Q9FRJ4"/>
<protein>
    <submittedName>
        <fullName evidence="1">Uncharacterized protein</fullName>
    </submittedName>
</protein>
<organism evidence="1 2">
    <name type="scientific">Hyunsoonleella pacifica</name>
    <dbReference type="NCBI Taxonomy" id="1080224"/>
    <lineage>
        <taxon>Bacteria</taxon>
        <taxon>Pseudomonadati</taxon>
        <taxon>Bacteroidota</taxon>
        <taxon>Flavobacteriia</taxon>
        <taxon>Flavobacteriales</taxon>
        <taxon>Flavobacteriaceae</taxon>
    </lineage>
</organism>
<proteinExistence type="predicted"/>
<sequence>MGSIILITLIFSPVIVKNYKYWNFWFYGSNHYSIKENSFLWYLTIKESEVCNFPVIKPLNEVSFNYLGESNQDIIVCEVEYKSNESYNTLINEINDKLKLAYNGDVKFSSTFCPSMWDGRQMLMDTLYSAEISDNDCINISLEKESDNSIIVTAFIFNEFEDE</sequence>
<dbReference type="EMBL" id="SIRS01000002">
    <property type="protein sequence ID" value="TBN17883.1"/>
    <property type="molecule type" value="Genomic_DNA"/>
</dbReference>
<dbReference type="RefSeq" id="WP_130936173.1">
    <property type="nucleotide sequence ID" value="NZ_BMEE01000001.1"/>
</dbReference>
<evidence type="ECO:0000313" key="2">
    <source>
        <dbReference type="Proteomes" id="UP000292372"/>
    </source>
</evidence>
<accession>A0A4Q9FRJ4</accession>
<dbReference type="Proteomes" id="UP000292372">
    <property type="component" value="Unassembled WGS sequence"/>
</dbReference>
<name>A0A4Q9FRJ4_9FLAO</name>
<gene>
    <name evidence="1" type="ORF">EYD46_06115</name>
</gene>